<feature type="non-terminal residue" evidence="3">
    <location>
        <position position="272"/>
    </location>
</feature>
<evidence type="ECO:0000256" key="1">
    <source>
        <dbReference type="SAM" id="MobiDB-lite"/>
    </source>
</evidence>
<dbReference type="InterPro" id="IPR036259">
    <property type="entry name" value="MFS_trans_sf"/>
</dbReference>
<comment type="caution">
    <text evidence="3">The sequence shown here is derived from an EMBL/GenBank/DDBJ whole genome shotgun (WGS) entry which is preliminary data.</text>
</comment>
<feature type="transmembrane region" description="Helical" evidence="2">
    <location>
        <begin position="118"/>
        <end position="138"/>
    </location>
</feature>
<feature type="transmembrane region" description="Helical" evidence="2">
    <location>
        <begin position="232"/>
        <end position="256"/>
    </location>
</feature>
<keyword evidence="2" id="KW-0472">Membrane</keyword>
<keyword evidence="2" id="KW-0812">Transmembrane</keyword>
<protein>
    <recommendedName>
        <fullName evidence="4">Major facilitator superfamily (MFS) profile domain-containing protein</fullName>
    </recommendedName>
</protein>
<feature type="compositionally biased region" description="Basic and acidic residues" evidence="1">
    <location>
        <begin position="186"/>
        <end position="196"/>
    </location>
</feature>
<organism evidence="3">
    <name type="scientific">marine sediment metagenome</name>
    <dbReference type="NCBI Taxonomy" id="412755"/>
    <lineage>
        <taxon>unclassified sequences</taxon>
        <taxon>metagenomes</taxon>
        <taxon>ecological metagenomes</taxon>
    </lineage>
</organism>
<dbReference type="AlphaFoldDB" id="X0VR79"/>
<dbReference type="NCBIfam" id="NF037959">
    <property type="entry name" value="MFS_SpdSyn"/>
    <property type="match status" value="1"/>
</dbReference>
<evidence type="ECO:0000256" key="2">
    <source>
        <dbReference type="SAM" id="Phobius"/>
    </source>
</evidence>
<dbReference type="SUPFAM" id="SSF103473">
    <property type="entry name" value="MFS general substrate transporter"/>
    <property type="match status" value="1"/>
</dbReference>
<proteinExistence type="predicted"/>
<gene>
    <name evidence="3" type="ORF">S01H1_33936</name>
</gene>
<feature type="non-terminal residue" evidence="3">
    <location>
        <position position="1"/>
    </location>
</feature>
<dbReference type="EMBL" id="BARS01021098">
    <property type="protein sequence ID" value="GAG13657.1"/>
    <property type="molecule type" value="Genomic_DNA"/>
</dbReference>
<keyword evidence="2" id="KW-1133">Transmembrane helix</keyword>
<feature type="transmembrane region" description="Helical" evidence="2">
    <location>
        <begin position="144"/>
        <end position="164"/>
    </location>
</feature>
<reference evidence="3" key="1">
    <citation type="journal article" date="2014" name="Front. Microbiol.">
        <title>High frequency of phylogenetically diverse reductive dehalogenase-homologous genes in deep subseafloor sedimentary metagenomes.</title>
        <authorList>
            <person name="Kawai M."/>
            <person name="Futagami T."/>
            <person name="Toyoda A."/>
            <person name="Takaki Y."/>
            <person name="Nishi S."/>
            <person name="Hori S."/>
            <person name="Arai W."/>
            <person name="Tsubouchi T."/>
            <person name="Morono Y."/>
            <person name="Uchiyama I."/>
            <person name="Ito T."/>
            <person name="Fujiyama A."/>
            <person name="Inagaki F."/>
            <person name="Takami H."/>
        </authorList>
    </citation>
    <scope>NUCLEOTIDE SEQUENCE</scope>
    <source>
        <strain evidence="3">Expedition CK06-06</strain>
    </source>
</reference>
<feature type="transmembrane region" description="Helical" evidence="2">
    <location>
        <begin position="201"/>
        <end position="220"/>
    </location>
</feature>
<feature type="transmembrane region" description="Helical" evidence="2">
    <location>
        <begin position="6"/>
        <end position="22"/>
    </location>
</feature>
<dbReference type="Gene3D" id="1.20.1250.20">
    <property type="entry name" value="MFS general substrate transporter like domains"/>
    <property type="match status" value="1"/>
</dbReference>
<evidence type="ECO:0008006" key="4">
    <source>
        <dbReference type="Google" id="ProtNLM"/>
    </source>
</evidence>
<evidence type="ECO:0000313" key="3">
    <source>
        <dbReference type="EMBL" id="GAG13657.1"/>
    </source>
</evidence>
<feature type="transmembrane region" description="Helical" evidence="2">
    <location>
        <begin position="76"/>
        <end position="106"/>
    </location>
</feature>
<feature type="region of interest" description="Disordered" evidence="1">
    <location>
        <begin position="176"/>
        <end position="196"/>
    </location>
</feature>
<sequence length="272" mass="29546">SIVLTIFMGGLGLGSYLASRFIDRIKEPLALVKIYGMLELAIGAYAIVIPLLLTAFRPLQAILYNGLYNHFIIYNLLTFAVCSVILSIPVICMGATLPILCRFYVVRLSHLGTHAGRLYGLNTIGAALGSLVCGFWLIDLWGVSGTLTFAVLVNLMIGISCLTVSYKAKVMYADTGQKSPGSKKAPLKDETPSHPSERKGALVIFVVSGFCAMAYEVIWTRLLGLIVGPTTYSFTIVLVTFITGLALGSMIFGYLADKVKRCIWLLLFTQIA</sequence>
<feature type="transmembrane region" description="Helical" evidence="2">
    <location>
        <begin position="34"/>
        <end position="56"/>
    </location>
</feature>
<accession>X0VR79</accession>
<name>X0VR79_9ZZZZ</name>